<evidence type="ECO:0000313" key="3">
    <source>
        <dbReference type="Proteomes" id="UP000005010"/>
    </source>
</evidence>
<name>I0EPF8_HELC0</name>
<proteinExistence type="predicted"/>
<dbReference type="KEGG" id="hce:HCW_07850"/>
<dbReference type="eggNOG" id="COG3005">
    <property type="taxonomic scope" value="Bacteria"/>
</dbReference>
<feature type="signal peptide" evidence="1">
    <location>
        <begin position="1"/>
        <end position="21"/>
    </location>
</feature>
<dbReference type="PATRIC" id="fig|182217.3.peg.1665"/>
<dbReference type="InterPro" id="IPR036909">
    <property type="entry name" value="Cyt_c-like_dom_sf"/>
</dbReference>
<accession>I0EPF8</accession>
<dbReference type="STRING" id="182217.HCW_07850"/>
<evidence type="ECO:0000256" key="1">
    <source>
        <dbReference type="SAM" id="SignalP"/>
    </source>
</evidence>
<gene>
    <name evidence="2" type="ordered locus">HCW_07850</name>
</gene>
<dbReference type="AlphaFoldDB" id="I0EPF8"/>
<evidence type="ECO:0000313" key="2">
    <source>
        <dbReference type="EMBL" id="AFI04827.1"/>
    </source>
</evidence>
<dbReference type="GO" id="GO:0020037">
    <property type="term" value="F:heme binding"/>
    <property type="evidence" value="ECO:0007669"/>
    <property type="project" value="InterPro"/>
</dbReference>
<dbReference type="SUPFAM" id="SSF46626">
    <property type="entry name" value="Cytochrome c"/>
    <property type="match status" value="1"/>
</dbReference>
<protein>
    <submittedName>
        <fullName evidence="2">Periplasmic protein</fullName>
    </submittedName>
</protein>
<dbReference type="Proteomes" id="UP000005010">
    <property type="component" value="Chromosome"/>
</dbReference>
<sequence>MKKLLALALFLSVLSAQRLYVAGDDIDVYDKSGKEKIGTIARGTPVDTISDVGDKSVVKVKGYLKKDDTRVLYATKNFAMAFISLTKAGGVQSDTMEVAVPKKKLTSDQAKAWSDSEFLYYDTCSMCHAAHAPKEHNMVEWDGIFATMRTFAMPTNEEARKIIQYLHSHAIDGYATDDE</sequence>
<dbReference type="HOGENOM" id="CLU_113255_0_0_7"/>
<dbReference type="RefSeq" id="WP_014661694.1">
    <property type="nucleotide sequence ID" value="NC_017737.1"/>
</dbReference>
<reference evidence="3" key="1">
    <citation type="submission" date="2012-04" db="EMBL/GenBank/DDBJ databases">
        <title>Complete genome sequence of Helicobacter cetorum strain MIT 00-7128.</title>
        <authorList>
            <person name="Kersulyte D."/>
            <person name="Berg D.E."/>
        </authorList>
    </citation>
    <scope>NUCLEOTIDE SEQUENCE [LARGE SCALE GENOMIC DNA]</scope>
    <source>
        <strain evidence="3">MIT 00-7128</strain>
    </source>
</reference>
<dbReference type="GO" id="GO:0009055">
    <property type="term" value="F:electron transfer activity"/>
    <property type="evidence" value="ECO:0007669"/>
    <property type="project" value="InterPro"/>
</dbReference>
<keyword evidence="3" id="KW-1185">Reference proteome</keyword>
<keyword evidence="1" id="KW-0732">Signal</keyword>
<dbReference type="EMBL" id="CP003479">
    <property type="protein sequence ID" value="AFI04827.1"/>
    <property type="molecule type" value="Genomic_DNA"/>
</dbReference>
<feature type="chain" id="PRO_5003625842" evidence="1">
    <location>
        <begin position="22"/>
        <end position="179"/>
    </location>
</feature>
<organism evidence="2 3">
    <name type="scientific">Helicobacter cetorum (strain ATCC BAA-429 / MIT 00-7128)</name>
    <dbReference type="NCBI Taxonomy" id="182217"/>
    <lineage>
        <taxon>Bacteria</taxon>
        <taxon>Pseudomonadati</taxon>
        <taxon>Campylobacterota</taxon>
        <taxon>Epsilonproteobacteria</taxon>
        <taxon>Campylobacterales</taxon>
        <taxon>Helicobacteraceae</taxon>
        <taxon>Helicobacter</taxon>
    </lineage>
</organism>